<feature type="compositionally biased region" description="Polar residues" evidence="1">
    <location>
        <begin position="23"/>
        <end position="41"/>
    </location>
</feature>
<dbReference type="EMBL" id="JAIWYP010000002">
    <property type="protein sequence ID" value="KAH3866217.1"/>
    <property type="molecule type" value="Genomic_DNA"/>
</dbReference>
<evidence type="ECO:0000313" key="3">
    <source>
        <dbReference type="EMBL" id="KAH3866217.1"/>
    </source>
</evidence>
<sequence>MIFLCFLCFCFVFSVSEFYKPQDSPQTGTKPTGTKSTVTQKNKTSPFQIKREDFSEIFAETVPEAINSVGDNKFHKLSFSVHGKGIIKVSEKLKTNSEVVKQLTEFLCEPFHKIFNTTSKEMNHREAIFAAFYEMRIDSVDRVSEIVNKIVDCDTLPVRQFAATLLHQVLEDLISKRSSMYTRSEKEAPQLSHDEQAVLFFISGYLIRALSKQVKRVKVSEKESLVVAIGNMEKNNESTSITKQYSKWTEKLNRGGLKIPNEDTFLLVREFENQCRKTVDENLSCSDIHTEELKEQIMDAFMVQYYAEKLMPGKYSMIILEKMLSVFLTMRGHATARKKKSKLLQTTKTKALRTVLKEKSNVK</sequence>
<reference evidence="3" key="2">
    <citation type="submission" date="2020-11" db="EMBL/GenBank/DDBJ databases">
        <authorList>
            <person name="McCartney M.A."/>
            <person name="Auch B."/>
            <person name="Kono T."/>
            <person name="Mallez S."/>
            <person name="Becker A."/>
            <person name="Gohl D.M."/>
            <person name="Silverstein K.A.T."/>
            <person name="Koren S."/>
            <person name="Bechman K.B."/>
            <person name="Herman A."/>
            <person name="Abrahante J.E."/>
            <person name="Garbe J."/>
        </authorList>
    </citation>
    <scope>NUCLEOTIDE SEQUENCE</scope>
    <source>
        <strain evidence="3">Duluth1</strain>
        <tissue evidence="3">Whole animal</tissue>
    </source>
</reference>
<dbReference type="AlphaFoldDB" id="A0A9D4LYW5"/>
<feature type="region of interest" description="Disordered" evidence="1">
    <location>
        <begin position="21"/>
        <end position="41"/>
    </location>
</feature>
<keyword evidence="2" id="KW-0732">Signal</keyword>
<evidence type="ECO:0000256" key="2">
    <source>
        <dbReference type="SAM" id="SignalP"/>
    </source>
</evidence>
<organism evidence="3 4">
    <name type="scientific">Dreissena polymorpha</name>
    <name type="common">Zebra mussel</name>
    <name type="synonym">Mytilus polymorpha</name>
    <dbReference type="NCBI Taxonomy" id="45954"/>
    <lineage>
        <taxon>Eukaryota</taxon>
        <taxon>Metazoa</taxon>
        <taxon>Spiralia</taxon>
        <taxon>Lophotrochozoa</taxon>
        <taxon>Mollusca</taxon>
        <taxon>Bivalvia</taxon>
        <taxon>Autobranchia</taxon>
        <taxon>Heteroconchia</taxon>
        <taxon>Euheterodonta</taxon>
        <taxon>Imparidentia</taxon>
        <taxon>Neoheterodontei</taxon>
        <taxon>Myida</taxon>
        <taxon>Dreissenoidea</taxon>
        <taxon>Dreissenidae</taxon>
        <taxon>Dreissena</taxon>
    </lineage>
</organism>
<name>A0A9D4LYW5_DREPO</name>
<dbReference type="Proteomes" id="UP000828390">
    <property type="component" value="Unassembled WGS sequence"/>
</dbReference>
<evidence type="ECO:0000313" key="4">
    <source>
        <dbReference type="Proteomes" id="UP000828390"/>
    </source>
</evidence>
<accession>A0A9D4LYW5</accession>
<proteinExistence type="predicted"/>
<comment type="caution">
    <text evidence="3">The sequence shown here is derived from an EMBL/GenBank/DDBJ whole genome shotgun (WGS) entry which is preliminary data.</text>
</comment>
<protein>
    <submittedName>
        <fullName evidence="3">Uncharacterized protein</fullName>
    </submittedName>
</protein>
<reference evidence="3" key="1">
    <citation type="journal article" date="2019" name="bioRxiv">
        <title>The Genome of the Zebra Mussel, Dreissena polymorpha: A Resource for Invasive Species Research.</title>
        <authorList>
            <person name="McCartney M.A."/>
            <person name="Auch B."/>
            <person name="Kono T."/>
            <person name="Mallez S."/>
            <person name="Zhang Y."/>
            <person name="Obille A."/>
            <person name="Becker A."/>
            <person name="Abrahante J.E."/>
            <person name="Garbe J."/>
            <person name="Badalamenti J.P."/>
            <person name="Herman A."/>
            <person name="Mangelson H."/>
            <person name="Liachko I."/>
            <person name="Sullivan S."/>
            <person name="Sone E.D."/>
            <person name="Koren S."/>
            <person name="Silverstein K.A.T."/>
            <person name="Beckman K.B."/>
            <person name="Gohl D.M."/>
        </authorList>
    </citation>
    <scope>NUCLEOTIDE SEQUENCE</scope>
    <source>
        <strain evidence="3">Duluth1</strain>
        <tissue evidence="3">Whole animal</tissue>
    </source>
</reference>
<feature type="signal peptide" evidence="2">
    <location>
        <begin position="1"/>
        <end position="18"/>
    </location>
</feature>
<evidence type="ECO:0000256" key="1">
    <source>
        <dbReference type="SAM" id="MobiDB-lite"/>
    </source>
</evidence>
<gene>
    <name evidence="3" type="ORF">DPMN_029275</name>
</gene>
<keyword evidence="4" id="KW-1185">Reference proteome</keyword>
<feature type="chain" id="PRO_5039335542" evidence="2">
    <location>
        <begin position="19"/>
        <end position="363"/>
    </location>
</feature>